<reference evidence="2" key="1">
    <citation type="journal article" date="2020" name="Nature">
        <title>Giant virus diversity and host interactions through global metagenomics.</title>
        <authorList>
            <person name="Schulz F."/>
            <person name="Roux S."/>
            <person name="Paez-Espino D."/>
            <person name="Jungbluth S."/>
            <person name="Walsh D.A."/>
            <person name="Denef V.J."/>
            <person name="McMahon K.D."/>
            <person name="Konstantinidis K.T."/>
            <person name="Eloe-Fadrosh E.A."/>
            <person name="Kyrpides N.C."/>
            <person name="Woyke T."/>
        </authorList>
    </citation>
    <scope>NUCLEOTIDE SEQUENCE</scope>
    <source>
        <strain evidence="2">GVMAG-M-3300023184-16</strain>
    </source>
</reference>
<evidence type="ECO:0000313" key="2">
    <source>
        <dbReference type="EMBL" id="QHT84057.1"/>
    </source>
</evidence>
<proteinExistence type="predicted"/>
<protein>
    <recommendedName>
        <fullName evidence="3">CPW-WPC domain-containing protein</fullName>
    </recommendedName>
</protein>
<keyword evidence="1" id="KW-0812">Transmembrane</keyword>
<keyword evidence="1" id="KW-1133">Transmembrane helix</keyword>
<dbReference type="EMBL" id="MN740015">
    <property type="protein sequence ID" value="QHT84057.1"/>
    <property type="molecule type" value="Genomic_DNA"/>
</dbReference>
<keyword evidence="1" id="KW-0472">Membrane</keyword>
<organism evidence="2">
    <name type="scientific">viral metagenome</name>
    <dbReference type="NCBI Taxonomy" id="1070528"/>
    <lineage>
        <taxon>unclassified sequences</taxon>
        <taxon>metagenomes</taxon>
        <taxon>organismal metagenomes</taxon>
    </lineage>
</organism>
<sequence length="106" mass="11651">MEYYVVAIVIAVVVLICFLTYIGIHMNSVSSVVPFPPDQLNCPDYWTMNANNSCICGSKNMGAFTKGYTIDPTKISQVGVTATCARKSWANANNVVWTGVDNYNRC</sequence>
<evidence type="ECO:0008006" key="3">
    <source>
        <dbReference type="Google" id="ProtNLM"/>
    </source>
</evidence>
<accession>A0A6C0HUU2</accession>
<name>A0A6C0HUU2_9ZZZZ</name>
<evidence type="ECO:0000256" key="1">
    <source>
        <dbReference type="SAM" id="Phobius"/>
    </source>
</evidence>
<feature type="transmembrane region" description="Helical" evidence="1">
    <location>
        <begin position="6"/>
        <end position="24"/>
    </location>
</feature>
<dbReference type="AlphaFoldDB" id="A0A6C0HUU2"/>